<comment type="caution">
    <text evidence="3">The sequence shown here is derived from an EMBL/GenBank/DDBJ whole genome shotgun (WGS) entry which is preliminary data.</text>
</comment>
<evidence type="ECO:0000256" key="1">
    <source>
        <dbReference type="SAM" id="SignalP"/>
    </source>
</evidence>
<feature type="signal peptide" evidence="1">
    <location>
        <begin position="1"/>
        <end position="18"/>
    </location>
</feature>
<dbReference type="Gene3D" id="2.120.10.30">
    <property type="entry name" value="TolB, C-terminal domain"/>
    <property type="match status" value="1"/>
</dbReference>
<feature type="domain" description="Glucose/Sorbosone dehydrogenase" evidence="2">
    <location>
        <begin position="242"/>
        <end position="398"/>
    </location>
</feature>
<gene>
    <name evidence="3" type="ORF">FHS31_003045</name>
</gene>
<feature type="chain" id="PRO_5045539175" evidence="1">
    <location>
        <begin position="19"/>
        <end position="403"/>
    </location>
</feature>
<sequence>MMRHLLPLALLIASPLCAQTNYGASKPNPVKPFAATTVATFDFPWAMTFLTDGWMLVNEKPGHIWLVDGKGTKLPVANVPAVQYQGQGGLLFVTTAPTYAADHLVYITYSEPGDGGSSLAMARAKLTIGKSGASLDGLKVLFRQLPKGEGGQFGGYIAFAPDKKSLFLTVGERQRFTPAQDPDTELGKILHLTLDGKPAPGNPMAGKIGAASLPLFSPPADTEAAKTVQPTIVKLTAPNLAPAETWASGIRTPYGLAFDGAGRLWEVEHGPRGGDELNLIEKGKNYGWPLVSYGKNYDGVPIPSPDTRPDLQKPVLYWNPVIAPAGLTFYQGKLFPTWNGSALIGGLASKTLVRVAFDGVQAREAERWDMGARIRFTIEGPDGAVYLLEDAKQGRLLRLTPKG</sequence>
<protein>
    <submittedName>
        <fullName evidence="3">Glucose/arabinose dehydrogenase</fullName>
    </submittedName>
</protein>
<keyword evidence="1" id="KW-0732">Signal</keyword>
<proteinExistence type="predicted"/>
<reference evidence="3 4" key="1">
    <citation type="submission" date="2020-03" db="EMBL/GenBank/DDBJ databases">
        <title>Genomic Encyclopedia of Type Strains, Phase III (KMG-III): the genomes of soil and plant-associated and newly described type strains.</title>
        <authorList>
            <person name="Whitman W."/>
        </authorList>
    </citation>
    <scope>NUCLEOTIDE SEQUENCE [LARGE SCALE GENOMIC DNA]</scope>
    <source>
        <strain evidence="3 4">CECT 8804</strain>
    </source>
</reference>
<dbReference type="InterPro" id="IPR011041">
    <property type="entry name" value="Quinoprot_gluc/sorb_DH_b-prop"/>
</dbReference>
<evidence type="ECO:0000313" key="4">
    <source>
        <dbReference type="Proteomes" id="UP000727456"/>
    </source>
</evidence>
<evidence type="ECO:0000259" key="2">
    <source>
        <dbReference type="Pfam" id="PF07995"/>
    </source>
</evidence>
<feature type="domain" description="Glucose/Sorbosone dehydrogenase" evidence="2">
    <location>
        <begin position="42"/>
        <end position="210"/>
    </location>
</feature>
<dbReference type="PANTHER" id="PTHR19328">
    <property type="entry name" value="HEDGEHOG-INTERACTING PROTEIN"/>
    <property type="match status" value="1"/>
</dbReference>
<dbReference type="PANTHER" id="PTHR19328:SF75">
    <property type="entry name" value="ALDOSE SUGAR DEHYDROGENASE YLII"/>
    <property type="match status" value="1"/>
</dbReference>
<dbReference type="SUPFAM" id="SSF50952">
    <property type="entry name" value="Soluble quinoprotein glucose dehydrogenase"/>
    <property type="match status" value="1"/>
</dbReference>
<dbReference type="RefSeq" id="WP_208408757.1">
    <property type="nucleotide sequence ID" value="NZ_JAAOZC010000011.1"/>
</dbReference>
<dbReference type="InterPro" id="IPR011042">
    <property type="entry name" value="6-blade_b-propeller_TolB-like"/>
</dbReference>
<keyword evidence="4" id="KW-1185">Reference proteome</keyword>
<dbReference type="Pfam" id="PF07995">
    <property type="entry name" value="GSDH"/>
    <property type="match status" value="2"/>
</dbReference>
<dbReference type="InterPro" id="IPR012938">
    <property type="entry name" value="Glc/Sorbosone_DH"/>
</dbReference>
<name>A0ABX0TV46_9SPHN</name>
<dbReference type="EMBL" id="JAAOZC010000011">
    <property type="protein sequence ID" value="NIJ09413.1"/>
    <property type="molecule type" value="Genomic_DNA"/>
</dbReference>
<organism evidence="3 4">
    <name type="scientific">Sphingomonas vulcanisoli</name>
    <dbReference type="NCBI Taxonomy" id="1658060"/>
    <lineage>
        <taxon>Bacteria</taxon>
        <taxon>Pseudomonadati</taxon>
        <taxon>Pseudomonadota</taxon>
        <taxon>Alphaproteobacteria</taxon>
        <taxon>Sphingomonadales</taxon>
        <taxon>Sphingomonadaceae</taxon>
        <taxon>Sphingomonas</taxon>
    </lineage>
</organism>
<accession>A0ABX0TV46</accession>
<evidence type="ECO:0000313" key="3">
    <source>
        <dbReference type="EMBL" id="NIJ09413.1"/>
    </source>
</evidence>
<dbReference type="Proteomes" id="UP000727456">
    <property type="component" value="Unassembled WGS sequence"/>
</dbReference>